<dbReference type="CDD" id="cd00564">
    <property type="entry name" value="TMP_TenI"/>
    <property type="match status" value="1"/>
</dbReference>
<organism evidence="14 15">
    <name type="scientific">Flavobacterium endophyticum</name>
    <dbReference type="NCBI Taxonomy" id="1540163"/>
    <lineage>
        <taxon>Bacteria</taxon>
        <taxon>Pseudomonadati</taxon>
        <taxon>Bacteroidota</taxon>
        <taxon>Flavobacteriia</taxon>
        <taxon>Flavobacteriales</taxon>
        <taxon>Flavobacteriaceae</taxon>
        <taxon>Flavobacterium</taxon>
    </lineage>
</organism>
<evidence type="ECO:0000313" key="14">
    <source>
        <dbReference type="EMBL" id="RKS25039.1"/>
    </source>
</evidence>
<dbReference type="GO" id="GO:0004789">
    <property type="term" value="F:thiamine-phosphate diphosphorylase activity"/>
    <property type="evidence" value="ECO:0007669"/>
    <property type="project" value="UniProtKB-UniRule"/>
</dbReference>
<feature type="binding site" evidence="10">
    <location>
        <position position="73"/>
    </location>
    <ligand>
        <name>Mg(2+)</name>
        <dbReference type="ChEBI" id="CHEBI:18420"/>
    </ligand>
</feature>
<feature type="binding site" evidence="10">
    <location>
        <position position="111"/>
    </location>
    <ligand>
        <name>4-amino-2-methyl-5-(diphosphooxymethyl)pyrimidine</name>
        <dbReference type="ChEBI" id="CHEBI:57841"/>
    </ligand>
</feature>
<evidence type="ECO:0000256" key="9">
    <source>
        <dbReference type="ARBA" id="ARBA00047883"/>
    </source>
</evidence>
<dbReference type="Pfam" id="PF02581">
    <property type="entry name" value="TMP-TENI"/>
    <property type="match status" value="1"/>
</dbReference>
<keyword evidence="5 10" id="KW-0460">Magnesium</keyword>
<evidence type="ECO:0000256" key="7">
    <source>
        <dbReference type="ARBA" id="ARBA00047334"/>
    </source>
</evidence>
<dbReference type="NCBIfam" id="TIGR00693">
    <property type="entry name" value="thiE"/>
    <property type="match status" value="1"/>
</dbReference>
<comment type="catalytic activity">
    <reaction evidence="8 10 11">
        <text>2-(2-carboxy-4-methylthiazol-5-yl)ethyl phosphate + 4-amino-2-methyl-5-(diphosphooxymethyl)pyrimidine + 2 H(+) = thiamine phosphate + CO2 + diphosphate</text>
        <dbReference type="Rhea" id="RHEA:47848"/>
        <dbReference type="ChEBI" id="CHEBI:15378"/>
        <dbReference type="ChEBI" id="CHEBI:16526"/>
        <dbReference type="ChEBI" id="CHEBI:33019"/>
        <dbReference type="ChEBI" id="CHEBI:37575"/>
        <dbReference type="ChEBI" id="CHEBI:57841"/>
        <dbReference type="ChEBI" id="CHEBI:62890"/>
        <dbReference type="EC" id="2.5.1.3"/>
    </reaction>
</comment>
<dbReference type="GO" id="GO:0005737">
    <property type="term" value="C:cytoplasm"/>
    <property type="evidence" value="ECO:0007669"/>
    <property type="project" value="TreeGrafter"/>
</dbReference>
<name>A0A495ML43_9FLAO</name>
<feature type="domain" description="Thiamine phosphate synthase/TenI" evidence="13">
    <location>
        <begin position="10"/>
        <end position="191"/>
    </location>
</feature>
<feature type="binding site" evidence="10">
    <location>
        <begin position="40"/>
        <end position="44"/>
    </location>
    <ligand>
        <name>4-amino-2-methyl-5-(diphosphooxymethyl)pyrimidine</name>
        <dbReference type="ChEBI" id="CHEBI:57841"/>
    </ligand>
</feature>
<keyword evidence="15" id="KW-1185">Reference proteome</keyword>
<feature type="binding site" evidence="10">
    <location>
        <position position="72"/>
    </location>
    <ligand>
        <name>4-amino-2-methyl-5-(diphosphooxymethyl)pyrimidine</name>
        <dbReference type="ChEBI" id="CHEBI:57841"/>
    </ligand>
</feature>
<dbReference type="InterPro" id="IPR022998">
    <property type="entry name" value="ThiamineP_synth_TenI"/>
</dbReference>
<dbReference type="RefSeq" id="WP_121374480.1">
    <property type="nucleotide sequence ID" value="NZ_RBLC01000001.1"/>
</dbReference>
<dbReference type="HAMAP" id="MF_00097">
    <property type="entry name" value="TMP_synthase"/>
    <property type="match status" value="1"/>
</dbReference>
<dbReference type="Gene3D" id="3.20.20.70">
    <property type="entry name" value="Aldolase class I"/>
    <property type="match status" value="1"/>
</dbReference>
<feature type="binding site" evidence="10">
    <location>
        <position position="92"/>
    </location>
    <ligand>
        <name>Mg(2+)</name>
        <dbReference type="ChEBI" id="CHEBI:18420"/>
    </ligand>
</feature>
<accession>A0A495ML43</accession>
<evidence type="ECO:0000256" key="8">
    <source>
        <dbReference type="ARBA" id="ARBA00047851"/>
    </source>
</evidence>
<gene>
    <name evidence="10" type="primary">thiE</name>
    <name evidence="14" type="ORF">CLV94_0069</name>
</gene>
<evidence type="ECO:0000256" key="10">
    <source>
        <dbReference type="HAMAP-Rule" id="MF_00097"/>
    </source>
</evidence>
<dbReference type="FunFam" id="3.20.20.70:FF:000096">
    <property type="entry name" value="Thiamine-phosphate synthase"/>
    <property type="match status" value="1"/>
</dbReference>
<dbReference type="GO" id="GO:0000287">
    <property type="term" value="F:magnesium ion binding"/>
    <property type="evidence" value="ECO:0007669"/>
    <property type="project" value="UniProtKB-UniRule"/>
</dbReference>
<evidence type="ECO:0000256" key="2">
    <source>
        <dbReference type="ARBA" id="ARBA00005165"/>
    </source>
</evidence>
<evidence type="ECO:0000256" key="5">
    <source>
        <dbReference type="ARBA" id="ARBA00022842"/>
    </source>
</evidence>
<comment type="similarity">
    <text evidence="10 11">Belongs to the thiamine-phosphate synthase family.</text>
</comment>
<sequence>MRRRSFPYLLYLVLSEADCLEKNYLHVAEQAIIGGVDIIQLREKDLTAKEYIAKAQRLKEITDRYAIPLIINDNLEVAKKIGAFGIHVGNNDVPPTHIRKEWKSCQSLGYSIEFIEQLQSKETEAADCLGISPVFHTPTKKDTVTTWGIEGIAALRKLTDKPLIAIGGMNAANAEAALKAGADCIAVVSAICAAADPQKAAYELKNILLRNL</sequence>
<evidence type="ECO:0000256" key="6">
    <source>
        <dbReference type="ARBA" id="ARBA00022977"/>
    </source>
</evidence>
<protein>
    <recommendedName>
        <fullName evidence="10">Thiamine-phosphate synthase</fullName>
        <shortName evidence="10">TP synthase</shortName>
        <shortName evidence="10">TPS</shortName>
        <ecNumber evidence="10">2.5.1.3</ecNumber>
    </recommendedName>
    <alternativeName>
        <fullName evidence="10">Thiamine-phosphate pyrophosphorylase</fullName>
        <shortName evidence="10">TMP pyrophosphorylase</shortName>
        <shortName evidence="10">TMP-PPase</shortName>
    </alternativeName>
</protein>
<dbReference type="Proteomes" id="UP000277579">
    <property type="component" value="Unassembled WGS sequence"/>
</dbReference>
<feature type="binding site" evidence="10">
    <location>
        <position position="168"/>
    </location>
    <ligand>
        <name>2-[(2R,5Z)-2-carboxy-4-methylthiazol-5(2H)-ylidene]ethyl phosphate</name>
        <dbReference type="ChEBI" id="CHEBI:62899"/>
    </ligand>
</feature>
<dbReference type="UniPathway" id="UPA00060">
    <property type="reaction ID" value="UER00141"/>
</dbReference>
<dbReference type="GO" id="GO:0009228">
    <property type="term" value="P:thiamine biosynthetic process"/>
    <property type="evidence" value="ECO:0007669"/>
    <property type="project" value="UniProtKB-KW"/>
</dbReference>
<dbReference type="InterPro" id="IPR013785">
    <property type="entry name" value="Aldolase_TIM"/>
</dbReference>
<evidence type="ECO:0000256" key="11">
    <source>
        <dbReference type="RuleBase" id="RU003826"/>
    </source>
</evidence>
<dbReference type="InterPro" id="IPR034291">
    <property type="entry name" value="TMP_synthase"/>
</dbReference>
<keyword evidence="3 10" id="KW-0808">Transferase</keyword>
<dbReference type="AlphaFoldDB" id="A0A495ML43"/>
<evidence type="ECO:0000313" key="15">
    <source>
        <dbReference type="Proteomes" id="UP000277579"/>
    </source>
</evidence>
<comment type="catalytic activity">
    <reaction evidence="7 10 11">
        <text>4-methyl-5-(2-phosphooxyethyl)-thiazole + 4-amino-2-methyl-5-(diphosphooxymethyl)pyrimidine + H(+) = thiamine phosphate + diphosphate</text>
        <dbReference type="Rhea" id="RHEA:22328"/>
        <dbReference type="ChEBI" id="CHEBI:15378"/>
        <dbReference type="ChEBI" id="CHEBI:33019"/>
        <dbReference type="ChEBI" id="CHEBI:37575"/>
        <dbReference type="ChEBI" id="CHEBI:57841"/>
        <dbReference type="ChEBI" id="CHEBI:58296"/>
        <dbReference type="EC" id="2.5.1.3"/>
    </reaction>
</comment>
<evidence type="ECO:0000256" key="4">
    <source>
        <dbReference type="ARBA" id="ARBA00022723"/>
    </source>
</evidence>
<comment type="function">
    <text evidence="1 10">Condenses 4-methyl-5-(beta-hydroxyethyl)thiazole monophosphate (THZ-P) and 2-methyl-4-amino-5-hydroxymethyl pyrimidine pyrophosphate (HMP-PP) to form thiamine monophosphate (TMP).</text>
</comment>
<dbReference type="OrthoDB" id="9812206at2"/>
<comment type="catalytic activity">
    <reaction evidence="9 10 11">
        <text>2-[(2R,5Z)-2-carboxy-4-methylthiazol-5(2H)-ylidene]ethyl phosphate + 4-amino-2-methyl-5-(diphosphooxymethyl)pyrimidine + 2 H(+) = thiamine phosphate + CO2 + diphosphate</text>
        <dbReference type="Rhea" id="RHEA:47844"/>
        <dbReference type="ChEBI" id="CHEBI:15378"/>
        <dbReference type="ChEBI" id="CHEBI:16526"/>
        <dbReference type="ChEBI" id="CHEBI:33019"/>
        <dbReference type="ChEBI" id="CHEBI:37575"/>
        <dbReference type="ChEBI" id="CHEBI:57841"/>
        <dbReference type="ChEBI" id="CHEBI:62899"/>
        <dbReference type="EC" id="2.5.1.3"/>
    </reaction>
</comment>
<evidence type="ECO:0000259" key="13">
    <source>
        <dbReference type="Pfam" id="PF02581"/>
    </source>
</evidence>
<dbReference type="EMBL" id="RBLC01000001">
    <property type="protein sequence ID" value="RKS25039.1"/>
    <property type="molecule type" value="Genomic_DNA"/>
</dbReference>
<keyword evidence="6 10" id="KW-0784">Thiamine biosynthesis</keyword>
<dbReference type="GO" id="GO:0009229">
    <property type="term" value="P:thiamine diphosphate biosynthetic process"/>
    <property type="evidence" value="ECO:0007669"/>
    <property type="project" value="UniProtKB-UniRule"/>
</dbReference>
<comment type="caution">
    <text evidence="14">The sequence shown here is derived from an EMBL/GenBank/DDBJ whole genome shotgun (WGS) entry which is preliminary data.</text>
</comment>
<evidence type="ECO:0000256" key="12">
    <source>
        <dbReference type="RuleBase" id="RU004253"/>
    </source>
</evidence>
<evidence type="ECO:0000256" key="3">
    <source>
        <dbReference type="ARBA" id="ARBA00022679"/>
    </source>
</evidence>
<comment type="cofactor">
    <cofactor evidence="10">
        <name>Mg(2+)</name>
        <dbReference type="ChEBI" id="CHEBI:18420"/>
    </cofactor>
    <text evidence="10">Binds 1 Mg(2+) ion per subunit.</text>
</comment>
<feature type="binding site" evidence="10">
    <location>
        <begin position="137"/>
        <end position="139"/>
    </location>
    <ligand>
        <name>2-[(2R,5Z)-2-carboxy-4-methylthiazol-5(2H)-ylidene]ethyl phosphate</name>
        <dbReference type="ChEBI" id="CHEBI:62899"/>
    </ligand>
</feature>
<dbReference type="SUPFAM" id="SSF51391">
    <property type="entry name" value="Thiamin phosphate synthase"/>
    <property type="match status" value="1"/>
</dbReference>
<comment type="pathway">
    <text evidence="2 10 12">Cofactor biosynthesis; thiamine diphosphate biosynthesis; thiamine phosphate from 4-amino-2-methyl-5-diphosphomethylpyrimidine and 4-methyl-5-(2-phosphoethyl)-thiazole: step 1/1.</text>
</comment>
<keyword evidence="4 10" id="KW-0479">Metal-binding</keyword>
<feature type="binding site" evidence="10">
    <location>
        <begin position="188"/>
        <end position="189"/>
    </location>
    <ligand>
        <name>2-[(2R,5Z)-2-carboxy-4-methylthiazol-5(2H)-ylidene]ethyl phosphate</name>
        <dbReference type="ChEBI" id="CHEBI:62899"/>
    </ligand>
</feature>
<proteinExistence type="inferred from homology"/>
<dbReference type="InterPro" id="IPR036206">
    <property type="entry name" value="ThiamineP_synth_sf"/>
</dbReference>
<reference evidence="14 15" key="1">
    <citation type="submission" date="2018-10" db="EMBL/GenBank/DDBJ databases">
        <title>Genomic Encyclopedia of Archaeal and Bacterial Type Strains, Phase II (KMG-II): from individual species to whole genera.</title>
        <authorList>
            <person name="Goeker M."/>
        </authorList>
    </citation>
    <scope>NUCLEOTIDE SEQUENCE [LARGE SCALE GENOMIC DNA]</scope>
    <source>
        <strain evidence="14 15">DSM 29537</strain>
    </source>
</reference>
<feature type="binding site" evidence="10">
    <location>
        <position position="140"/>
    </location>
    <ligand>
        <name>4-amino-2-methyl-5-(diphosphooxymethyl)pyrimidine</name>
        <dbReference type="ChEBI" id="CHEBI:57841"/>
    </ligand>
</feature>
<dbReference type="PANTHER" id="PTHR20857">
    <property type="entry name" value="THIAMINE-PHOSPHATE PYROPHOSPHORYLASE"/>
    <property type="match status" value="1"/>
</dbReference>
<dbReference type="PANTHER" id="PTHR20857:SF23">
    <property type="entry name" value="THIAMINE BIOSYNTHETIC BIFUNCTIONAL ENZYME"/>
    <property type="match status" value="1"/>
</dbReference>
<dbReference type="EC" id="2.5.1.3" evidence="10"/>
<evidence type="ECO:0000256" key="1">
    <source>
        <dbReference type="ARBA" id="ARBA00003814"/>
    </source>
</evidence>